<evidence type="ECO:0000256" key="1">
    <source>
        <dbReference type="ARBA" id="ARBA00004651"/>
    </source>
</evidence>
<feature type="transmembrane region" description="Helical" evidence="7">
    <location>
        <begin position="117"/>
        <end position="139"/>
    </location>
</feature>
<dbReference type="PROSITE" id="PS50928">
    <property type="entry name" value="ABC_TM1"/>
    <property type="match status" value="1"/>
</dbReference>
<protein>
    <submittedName>
        <fullName evidence="9">Carbohydrate ABC transporter membrane protein 2, CUT1 family</fullName>
    </submittedName>
</protein>
<feature type="domain" description="ABC transmembrane type-1" evidence="8">
    <location>
        <begin position="80"/>
        <end position="270"/>
    </location>
</feature>
<keyword evidence="10" id="KW-1185">Reference proteome</keyword>
<dbReference type="PANTHER" id="PTHR32243">
    <property type="entry name" value="MALTOSE TRANSPORT SYSTEM PERMEASE-RELATED"/>
    <property type="match status" value="1"/>
</dbReference>
<dbReference type="InterPro" id="IPR000515">
    <property type="entry name" value="MetI-like"/>
</dbReference>
<organism evidence="9 10">
    <name type="scientific">Jiangella alba</name>
    <dbReference type="NCBI Taxonomy" id="561176"/>
    <lineage>
        <taxon>Bacteria</taxon>
        <taxon>Bacillati</taxon>
        <taxon>Actinomycetota</taxon>
        <taxon>Actinomycetes</taxon>
        <taxon>Jiangellales</taxon>
        <taxon>Jiangellaceae</taxon>
        <taxon>Jiangella</taxon>
    </lineage>
</organism>
<dbReference type="RefSeq" id="WP_083288670.1">
    <property type="nucleotide sequence ID" value="NZ_FNUC01000003.1"/>
</dbReference>
<dbReference type="Pfam" id="PF00528">
    <property type="entry name" value="BPD_transp_1"/>
    <property type="match status" value="1"/>
</dbReference>
<gene>
    <name evidence="9" type="ORF">SAMN04488561_3294</name>
</gene>
<evidence type="ECO:0000256" key="5">
    <source>
        <dbReference type="ARBA" id="ARBA00022989"/>
    </source>
</evidence>
<accession>A0A1H5MN48</accession>
<reference evidence="10" key="1">
    <citation type="submission" date="2016-10" db="EMBL/GenBank/DDBJ databases">
        <authorList>
            <person name="Varghese N."/>
            <person name="Submissions S."/>
        </authorList>
    </citation>
    <scope>NUCLEOTIDE SEQUENCE [LARGE SCALE GENOMIC DNA]</scope>
    <source>
        <strain evidence="10">DSM 45237</strain>
    </source>
</reference>
<dbReference type="AlphaFoldDB" id="A0A1H5MN48"/>
<evidence type="ECO:0000256" key="3">
    <source>
        <dbReference type="ARBA" id="ARBA00022475"/>
    </source>
</evidence>
<evidence type="ECO:0000313" key="9">
    <source>
        <dbReference type="EMBL" id="SEE90779.1"/>
    </source>
</evidence>
<feature type="transmembrane region" description="Helical" evidence="7">
    <location>
        <begin position="249"/>
        <end position="270"/>
    </location>
</feature>
<name>A0A1H5MN48_9ACTN</name>
<dbReference type="GO" id="GO:0055085">
    <property type="term" value="P:transmembrane transport"/>
    <property type="evidence" value="ECO:0007669"/>
    <property type="project" value="InterPro"/>
</dbReference>
<evidence type="ECO:0000256" key="7">
    <source>
        <dbReference type="RuleBase" id="RU363032"/>
    </source>
</evidence>
<keyword evidence="2 7" id="KW-0813">Transport</keyword>
<feature type="transmembrane region" description="Helical" evidence="7">
    <location>
        <begin position="84"/>
        <end position="105"/>
    </location>
</feature>
<dbReference type="OrthoDB" id="9794684at2"/>
<keyword evidence="4 7" id="KW-0812">Transmembrane</keyword>
<keyword evidence="6 7" id="KW-0472">Membrane</keyword>
<sequence length="285" mass="30661">MSAATTTTGSTLTTTAGRVWRVVALALIVLFACGPIVWMVLSSFRPPEQLFQNPPQVLPRGWTGQWYDEVFAGSDVLRWFANSFTVSVATTLIAVTVGTLAAYALTRFDFPGRRTLLGSLVVAYLFPAILLLVPVYLLLSALGLVGNLSGLVVAHLATTLPLAIWLMKSFVESVPRELEEAALVDGCGQLRAFALVTVPLLRTGLATTALFVFILSWDEYLFASVLTQGDTMTVPVAIAGYVTSFDIRWGAIMALGTLVTLPIVVIFSLLQRLFEKGITSGSVKG</sequence>
<feature type="transmembrane region" description="Helical" evidence="7">
    <location>
        <begin position="192"/>
        <end position="217"/>
    </location>
</feature>
<dbReference type="PANTHER" id="PTHR32243:SF18">
    <property type="entry name" value="INNER MEMBRANE ABC TRANSPORTER PERMEASE PROTEIN YCJP"/>
    <property type="match status" value="1"/>
</dbReference>
<dbReference type="InterPro" id="IPR050901">
    <property type="entry name" value="BP-dep_ABC_trans_perm"/>
</dbReference>
<dbReference type="Proteomes" id="UP000181980">
    <property type="component" value="Unassembled WGS sequence"/>
</dbReference>
<dbReference type="SUPFAM" id="SSF161098">
    <property type="entry name" value="MetI-like"/>
    <property type="match status" value="1"/>
</dbReference>
<evidence type="ECO:0000256" key="4">
    <source>
        <dbReference type="ARBA" id="ARBA00022692"/>
    </source>
</evidence>
<keyword evidence="3" id="KW-1003">Cell membrane</keyword>
<comment type="similarity">
    <text evidence="7">Belongs to the binding-protein-dependent transport system permease family.</text>
</comment>
<evidence type="ECO:0000259" key="8">
    <source>
        <dbReference type="PROSITE" id="PS50928"/>
    </source>
</evidence>
<dbReference type="InterPro" id="IPR035906">
    <property type="entry name" value="MetI-like_sf"/>
</dbReference>
<dbReference type="CDD" id="cd06261">
    <property type="entry name" value="TM_PBP2"/>
    <property type="match status" value="1"/>
</dbReference>
<keyword evidence="5 7" id="KW-1133">Transmembrane helix</keyword>
<dbReference type="Gene3D" id="1.10.3720.10">
    <property type="entry name" value="MetI-like"/>
    <property type="match status" value="1"/>
</dbReference>
<dbReference type="GO" id="GO:0005886">
    <property type="term" value="C:plasma membrane"/>
    <property type="evidence" value="ECO:0007669"/>
    <property type="project" value="UniProtKB-SubCell"/>
</dbReference>
<evidence type="ECO:0000313" key="10">
    <source>
        <dbReference type="Proteomes" id="UP000181980"/>
    </source>
</evidence>
<feature type="transmembrane region" description="Helical" evidence="7">
    <location>
        <begin position="19"/>
        <end position="41"/>
    </location>
</feature>
<feature type="transmembrane region" description="Helical" evidence="7">
    <location>
        <begin position="151"/>
        <end position="171"/>
    </location>
</feature>
<comment type="subcellular location">
    <subcellularLocation>
        <location evidence="1 7">Cell membrane</location>
        <topology evidence="1 7">Multi-pass membrane protein</topology>
    </subcellularLocation>
</comment>
<evidence type="ECO:0000256" key="6">
    <source>
        <dbReference type="ARBA" id="ARBA00023136"/>
    </source>
</evidence>
<dbReference type="EMBL" id="FNUC01000003">
    <property type="protein sequence ID" value="SEE90779.1"/>
    <property type="molecule type" value="Genomic_DNA"/>
</dbReference>
<evidence type="ECO:0000256" key="2">
    <source>
        <dbReference type="ARBA" id="ARBA00022448"/>
    </source>
</evidence>
<dbReference type="STRING" id="561176.SAMN04488561_3294"/>
<proteinExistence type="inferred from homology"/>